<feature type="domain" description="Protein kinase" evidence="1">
    <location>
        <begin position="1"/>
        <end position="108"/>
    </location>
</feature>
<evidence type="ECO:0000259" key="1">
    <source>
        <dbReference type="PROSITE" id="PS50011"/>
    </source>
</evidence>
<dbReference type="OrthoDB" id="248923at2759"/>
<reference evidence="2" key="1">
    <citation type="submission" date="2007-07" db="EMBL/GenBank/DDBJ databases">
        <title>PCAP assembly of the Caenorhabditis remanei genome.</title>
        <authorList>
            <consortium name="The Caenorhabditis remanei Sequencing Consortium"/>
            <person name="Wilson R.K."/>
        </authorList>
    </citation>
    <scope>NUCLEOTIDE SEQUENCE [LARGE SCALE GENOMIC DNA]</scope>
    <source>
        <strain evidence="2">PB4641</strain>
    </source>
</reference>
<sequence>MYFKDLLSGLKHIHKLGHCLRYIKSENLFMNSGDFGLSPKLSRLRWGAVVRRHGLLIIGCVATKNPRFAADTEPGTKTTFAPENFEKKDVWSAGIVLVNMEKSTINGS</sequence>
<dbReference type="GO" id="GO:0004672">
    <property type="term" value="F:protein kinase activity"/>
    <property type="evidence" value="ECO:0007669"/>
    <property type="project" value="InterPro"/>
</dbReference>
<dbReference type="InterPro" id="IPR000719">
    <property type="entry name" value="Prot_kinase_dom"/>
</dbReference>
<protein>
    <recommendedName>
        <fullName evidence="1">Protein kinase domain-containing protein</fullName>
    </recommendedName>
</protein>
<evidence type="ECO:0000313" key="2">
    <source>
        <dbReference type="EMBL" id="EFP06056.1"/>
    </source>
</evidence>
<name>E3NLT4_CAERE</name>
<proteinExistence type="predicted"/>
<dbReference type="Proteomes" id="UP000008281">
    <property type="component" value="Unassembled WGS sequence"/>
</dbReference>
<organism evidence="3">
    <name type="scientific">Caenorhabditis remanei</name>
    <name type="common">Caenorhabditis vulgaris</name>
    <dbReference type="NCBI Taxonomy" id="31234"/>
    <lineage>
        <taxon>Eukaryota</taxon>
        <taxon>Metazoa</taxon>
        <taxon>Ecdysozoa</taxon>
        <taxon>Nematoda</taxon>
        <taxon>Chromadorea</taxon>
        <taxon>Rhabditida</taxon>
        <taxon>Rhabditina</taxon>
        <taxon>Rhabditomorpha</taxon>
        <taxon>Rhabditoidea</taxon>
        <taxon>Rhabditidae</taxon>
        <taxon>Peloderinae</taxon>
        <taxon>Caenorhabditis</taxon>
    </lineage>
</organism>
<keyword evidence="3" id="KW-1185">Reference proteome</keyword>
<dbReference type="InterPro" id="IPR011009">
    <property type="entry name" value="Kinase-like_dom_sf"/>
</dbReference>
<dbReference type="AlphaFoldDB" id="E3NLT4"/>
<dbReference type="SUPFAM" id="SSF56112">
    <property type="entry name" value="Protein kinase-like (PK-like)"/>
    <property type="match status" value="1"/>
</dbReference>
<dbReference type="PROSITE" id="PS50011">
    <property type="entry name" value="PROTEIN_KINASE_DOM"/>
    <property type="match status" value="1"/>
</dbReference>
<accession>E3NLT4</accession>
<dbReference type="HOGENOM" id="CLU_2199424_0_0_1"/>
<dbReference type="EMBL" id="DS268933">
    <property type="protein sequence ID" value="EFP06056.1"/>
    <property type="molecule type" value="Genomic_DNA"/>
</dbReference>
<evidence type="ECO:0000313" key="3">
    <source>
        <dbReference type="Proteomes" id="UP000008281"/>
    </source>
</evidence>
<dbReference type="Gene3D" id="1.10.510.10">
    <property type="entry name" value="Transferase(Phosphotransferase) domain 1"/>
    <property type="match status" value="1"/>
</dbReference>
<dbReference type="InParanoid" id="E3NLT4"/>
<dbReference type="GO" id="GO:0005524">
    <property type="term" value="F:ATP binding"/>
    <property type="evidence" value="ECO:0007669"/>
    <property type="project" value="InterPro"/>
</dbReference>
<gene>
    <name evidence="2" type="ORF">CRE_25954</name>
</gene>